<evidence type="ECO:0000256" key="1">
    <source>
        <dbReference type="ARBA" id="ARBA00000852"/>
    </source>
</evidence>
<comment type="function">
    <text evidence="8 9">Converts the free carboxyl group of a malonyl-thioester to its methyl ester by transfer of a methyl group from S-adenosyl-L-methionine (SAM). It allows to synthesize pimeloyl-ACP via the fatty acid synthetic pathway.</text>
</comment>
<evidence type="ECO:0000313" key="12">
    <source>
        <dbReference type="EMBL" id="MDO6421493.1"/>
    </source>
</evidence>
<dbReference type="GO" id="GO:0009102">
    <property type="term" value="P:biotin biosynthetic process"/>
    <property type="evidence" value="ECO:0007669"/>
    <property type="project" value="UniProtKB-UniRule"/>
</dbReference>
<dbReference type="GO" id="GO:0032259">
    <property type="term" value="P:methylation"/>
    <property type="evidence" value="ECO:0007669"/>
    <property type="project" value="UniProtKB-KW"/>
</dbReference>
<evidence type="ECO:0000256" key="9">
    <source>
        <dbReference type="HAMAP-Rule" id="MF_00835"/>
    </source>
</evidence>
<evidence type="ECO:0000259" key="10">
    <source>
        <dbReference type="Pfam" id="PF08241"/>
    </source>
</evidence>
<dbReference type="EMBL" id="JAUOPB010000002">
    <property type="protein sequence ID" value="MDO6421493.1"/>
    <property type="molecule type" value="Genomic_DNA"/>
</dbReference>
<evidence type="ECO:0000313" key="13">
    <source>
        <dbReference type="Proteomes" id="UP001169760"/>
    </source>
</evidence>
<evidence type="ECO:0000256" key="8">
    <source>
        <dbReference type="ARBA" id="ARBA00025006"/>
    </source>
</evidence>
<evidence type="ECO:0000256" key="2">
    <source>
        <dbReference type="ARBA" id="ARBA00004746"/>
    </source>
</evidence>
<dbReference type="PANTHER" id="PTHR13090">
    <property type="entry name" value="ARGININE-HYDROXYLASE NDUFAF5, MITOCHONDRIAL"/>
    <property type="match status" value="1"/>
</dbReference>
<comment type="catalytic activity">
    <reaction evidence="1 9">
        <text>malonyl-[ACP] + S-adenosyl-L-methionine = malonyl-[ACP] methyl ester + S-adenosyl-L-homocysteine</text>
        <dbReference type="Rhea" id="RHEA:17105"/>
        <dbReference type="Rhea" id="RHEA-COMP:9623"/>
        <dbReference type="Rhea" id="RHEA-COMP:9954"/>
        <dbReference type="ChEBI" id="CHEBI:57856"/>
        <dbReference type="ChEBI" id="CHEBI:59789"/>
        <dbReference type="ChEBI" id="CHEBI:78449"/>
        <dbReference type="ChEBI" id="CHEBI:78845"/>
        <dbReference type="EC" id="2.1.1.197"/>
    </reaction>
</comment>
<dbReference type="Pfam" id="PF12697">
    <property type="entry name" value="Abhydrolase_6"/>
    <property type="match status" value="1"/>
</dbReference>
<reference evidence="12" key="1">
    <citation type="submission" date="2023-07" db="EMBL/GenBank/DDBJ databases">
        <title>Genome content predicts the carbon catabolic preferences of heterotrophic bacteria.</title>
        <authorList>
            <person name="Gralka M."/>
        </authorList>
    </citation>
    <scope>NUCLEOTIDE SEQUENCE</scope>
    <source>
        <strain evidence="12">I3M17_2</strain>
    </source>
</reference>
<dbReference type="InterPro" id="IPR050602">
    <property type="entry name" value="Malonyl-ACP_OMT"/>
</dbReference>
<dbReference type="Proteomes" id="UP001169760">
    <property type="component" value="Unassembled WGS sequence"/>
</dbReference>
<sequence>MSNIEPSNLKPSNIELGTIPLAEAPATKLEAAYIAKKIAPNNTNPNAPVWVFVHGWGASANTWKPLVDELKSQCEIWLLDLPSFGGNRQAANSPSAVAADIAKILPANTVLVGWSLGGMLLPLIAQQIEQDWPTKTISHCIGLAANAKFARGDNYTVAMPAETFQTFCANFNADPTTTWSRFGLLQAQGDSNRKLVSRQIKALHNAPMPEQFTAWQQALTWLGAIDNRALLSEITTPFLHLFGEGDALVPADAAVAMAGINPLHQTLVLASAGHVLHFSQPVKVAQIMLARVHAKRNKARVAKSFSNAATEYDSVAHLQQKLANTLCEWVPEQAEKIADLGCGTGYCGLQLQRPEREIYSLDLAQGMLHTARSKALAKQQLFSGVCADIECLPFISNAFDALVSGMSMQWCEDLPAVFSEAHRVLKPNGEMVFSTLGPQTLFELREAWAEADIKLGRQGCVHVNTFIELDRVENAAKQAGFVVEQTSREIHVLTYDSVMPLMRELKTIGAHNVNPGQEQGLTGKARLKAMAQAYEQFRTAQGVLPLTYEVGFYRLAKV</sequence>
<dbReference type="InterPro" id="IPR011814">
    <property type="entry name" value="BioC"/>
</dbReference>
<dbReference type="InterPro" id="IPR013216">
    <property type="entry name" value="Methyltransf_11"/>
</dbReference>
<evidence type="ECO:0000256" key="6">
    <source>
        <dbReference type="ARBA" id="ARBA00022691"/>
    </source>
</evidence>
<evidence type="ECO:0000256" key="5">
    <source>
        <dbReference type="ARBA" id="ARBA00022679"/>
    </source>
</evidence>
<protein>
    <recommendedName>
        <fullName evidence="3 9">Malonyl-[acyl-carrier protein] O-methyltransferase</fullName>
        <shortName evidence="9">Malonyl-ACP O-methyltransferase</shortName>
        <ecNumber evidence="3 9">2.1.1.197</ecNumber>
    </recommendedName>
    <alternativeName>
        <fullName evidence="9">Biotin synthesis protein BioC</fullName>
    </alternativeName>
</protein>
<dbReference type="AlphaFoldDB" id="A0AAW7X3E4"/>
<feature type="domain" description="Methyltransferase type 11" evidence="10">
    <location>
        <begin position="339"/>
        <end position="433"/>
    </location>
</feature>
<dbReference type="GO" id="GO:0008757">
    <property type="term" value="F:S-adenosylmethionine-dependent methyltransferase activity"/>
    <property type="evidence" value="ECO:0007669"/>
    <property type="project" value="InterPro"/>
</dbReference>
<dbReference type="CDD" id="cd02440">
    <property type="entry name" value="AdoMet_MTases"/>
    <property type="match status" value="1"/>
</dbReference>
<dbReference type="HAMAP" id="MF_00835">
    <property type="entry name" value="BioC"/>
    <property type="match status" value="1"/>
</dbReference>
<keyword evidence="7 9" id="KW-0093">Biotin biosynthesis</keyword>
<accession>A0AAW7X3E4</accession>
<dbReference type="InterPro" id="IPR029058">
    <property type="entry name" value="AB_hydrolase_fold"/>
</dbReference>
<dbReference type="SUPFAM" id="SSF53335">
    <property type="entry name" value="S-adenosyl-L-methionine-dependent methyltransferases"/>
    <property type="match status" value="1"/>
</dbReference>
<dbReference type="Gene3D" id="3.40.50.150">
    <property type="entry name" value="Vaccinia Virus protein VP39"/>
    <property type="match status" value="1"/>
</dbReference>
<evidence type="ECO:0000256" key="3">
    <source>
        <dbReference type="ARBA" id="ARBA00012327"/>
    </source>
</evidence>
<dbReference type="InterPro" id="IPR000073">
    <property type="entry name" value="AB_hydrolase_1"/>
</dbReference>
<comment type="pathway">
    <text evidence="2 9">Cofactor biosynthesis; biotin biosynthesis.</text>
</comment>
<comment type="caution">
    <text evidence="12">The sequence shown here is derived from an EMBL/GenBank/DDBJ whole genome shotgun (WGS) entry which is preliminary data.</text>
</comment>
<dbReference type="EC" id="2.1.1.197" evidence="3 9"/>
<dbReference type="Pfam" id="PF08241">
    <property type="entry name" value="Methyltransf_11"/>
    <property type="match status" value="1"/>
</dbReference>
<dbReference type="PANTHER" id="PTHR13090:SF1">
    <property type="entry name" value="ARGININE-HYDROXYLASE NDUFAF5, MITOCHONDRIAL"/>
    <property type="match status" value="1"/>
</dbReference>
<keyword evidence="5 9" id="KW-0808">Transferase</keyword>
<keyword evidence="6 9" id="KW-0949">S-adenosyl-L-methionine</keyword>
<feature type="domain" description="AB hydrolase-1" evidence="11">
    <location>
        <begin position="51"/>
        <end position="286"/>
    </location>
</feature>
<dbReference type="InterPro" id="IPR029063">
    <property type="entry name" value="SAM-dependent_MTases_sf"/>
</dbReference>
<comment type="similarity">
    <text evidence="9">Belongs to the methyltransferase superfamily.</text>
</comment>
<dbReference type="RefSeq" id="WP_303490953.1">
    <property type="nucleotide sequence ID" value="NZ_JAUOPB010000002.1"/>
</dbReference>
<evidence type="ECO:0000256" key="7">
    <source>
        <dbReference type="ARBA" id="ARBA00022756"/>
    </source>
</evidence>
<proteinExistence type="inferred from homology"/>
<evidence type="ECO:0000256" key="4">
    <source>
        <dbReference type="ARBA" id="ARBA00022603"/>
    </source>
</evidence>
<organism evidence="12 13">
    <name type="scientific">Saccharophagus degradans</name>
    <dbReference type="NCBI Taxonomy" id="86304"/>
    <lineage>
        <taxon>Bacteria</taxon>
        <taxon>Pseudomonadati</taxon>
        <taxon>Pseudomonadota</taxon>
        <taxon>Gammaproteobacteria</taxon>
        <taxon>Cellvibrionales</taxon>
        <taxon>Cellvibrionaceae</taxon>
        <taxon>Saccharophagus</taxon>
    </lineage>
</organism>
<dbReference type="NCBIfam" id="TIGR02072">
    <property type="entry name" value="BioC"/>
    <property type="match status" value="1"/>
</dbReference>
<dbReference type="SUPFAM" id="SSF53474">
    <property type="entry name" value="alpha/beta-Hydrolases"/>
    <property type="match status" value="1"/>
</dbReference>
<dbReference type="Gene3D" id="3.40.50.1820">
    <property type="entry name" value="alpha/beta hydrolase"/>
    <property type="match status" value="1"/>
</dbReference>
<keyword evidence="4 9" id="KW-0489">Methyltransferase</keyword>
<dbReference type="GO" id="GO:0102130">
    <property type="term" value="F:malonyl-CoA methyltransferase activity"/>
    <property type="evidence" value="ECO:0007669"/>
    <property type="project" value="UniProtKB-EC"/>
</dbReference>
<evidence type="ECO:0000259" key="11">
    <source>
        <dbReference type="Pfam" id="PF12697"/>
    </source>
</evidence>
<name>A0AAW7X3E4_9GAMM</name>
<dbReference type="GO" id="GO:0010340">
    <property type="term" value="F:carboxyl-O-methyltransferase activity"/>
    <property type="evidence" value="ECO:0007669"/>
    <property type="project" value="UniProtKB-UniRule"/>
</dbReference>
<gene>
    <name evidence="9 12" type="primary">bioC</name>
    <name evidence="12" type="ORF">Q4521_03315</name>
</gene>